<dbReference type="PANTHER" id="PTHR12542:SF113">
    <property type="entry name" value="EXOCYST SUBUNIT EXO70 FAMILY PROTEIN"/>
    <property type="match status" value="1"/>
</dbReference>
<dbReference type="InterPro" id="IPR046364">
    <property type="entry name" value="Exo70_C"/>
</dbReference>
<evidence type="ECO:0000256" key="2">
    <source>
        <dbReference type="ARBA" id="ARBA00022448"/>
    </source>
</evidence>
<dbReference type="Proteomes" id="UP000324705">
    <property type="component" value="Chromosome 2B"/>
</dbReference>
<dbReference type="OMA" id="RGPVCME"/>
<evidence type="ECO:0000313" key="5">
    <source>
        <dbReference type="EMBL" id="VAH53626.1"/>
    </source>
</evidence>
<keyword evidence="2 3" id="KW-0813">Transport</keyword>
<evidence type="ECO:0000313" key="6">
    <source>
        <dbReference type="Proteomes" id="UP000324705"/>
    </source>
</evidence>
<dbReference type="Gramene" id="TRITD2Bv1G246290.1">
    <property type="protein sequence ID" value="TRITD2Bv1G246290.1"/>
    <property type="gene ID" value="TRITD2Bv1G246290"/>
</dbReference>
<dbReference type="Gene3D" id="1.20.1280.170">
    <property type="entry name" value="Exocyst complex component Exo70"/>
    <property type="match status" value="1"/>
</dbReference>
<name>A0A9R1Q1G3_TRITD</name>
<dbReference type="AlphaFoldDB" id="A0A9R1Q1G3"/>
<keyword evidence="3" id="KW-0268">Exocytosis</keyword>
<evidence type="ECO:0000259" key="4">
    <source>
        <dbReference type="Pfam" id="PF03081"/>
    </source>
</evidence>
<reference evidence="5 6" key="1">
    <citation type="submission" date="2017-09" db="EMBL/GenBank/DDBJ databases">
        <authorList>
            <consortium name="International Durum Wheat Genome Sequencing Consortium (IDWGSC)"/>
            <person name="Milanesi L."/>
        </authorList>
    </citation>
    <scope>NUCLEOTIDE SEQUENCE [LARGE SCALE GENOMIC DNA]</scope>
    <source>
        <strain evidence="6">cv. Svevo</strain>
    </source>
</reference>
<dbReference type="EMBL" id="LT934114">
    <property type="protein sequence ID" value="VAH53626.1"/>
    <property type="molecule type" value="Genomic_DNA"/>
</dbReference>
<feature type="domain" description="Exocyst complex subunit Exo70 C-terminal" evidence="4">
    <location>
        <begin position="276"/>
        <end position="634"/>
    </location>
</feature>
<dbReference type="GO" id="GO:0015031">
    <property type="term" value="P:protein transport"/>
    <property type="evidence" value="ECO:0007669"/>
    <property type="project" value="UniProtKB-KW"/>
</dbReference>
<dbReference type="GO" id="GO:0000145">
    <property type="term" value="C:exocyst"/>
    <property type="evidence" value="ECO:0007669"/>
    <property type="project" value="InterPro"/>
</dbReference>
<keyword evidence="6" id="KW-1185">Reference proteome</keyword>
<dbReference type="Pfam" id="PF03081">
    <property type="entry name" value="Exo70_C"/>
    <property type="match status" value="1"/>
</dbReference>
<organism evidence="5 6">
    <name type="scientific">Triticum turgidum subsp. durum</name>
    <name type="common">Durum wheat</name>
    <name type="synonym">Triticum durum</name>
    <dbReference type="NCBI Taxonomy" id="4567"/>
    <lineage>
        <taxon>Eukaryota</taxon>
        <taxon>Viridiplantae</taxon>
        <taxon>Streptophyta</taxon>
        <taxon>Embryophyta</taxon>
        <taxon>Tracheophyta</taxon>
        <taxon>Spermatophyta</taxon>
        <taxon>Magnoliopsida</taxon>
        <taxon>Liliopsida</taxon>
        <taxon>Poales</taxon>
        <taxon>Poaceae</taxon>
        <taxon>BOP clade</taxon>
        <taxon>Pooideae</taxon>
        <taxon>Triticodae</taxon>
        <taxon>Triticeae</taxon>
        <taxon>Triticinae</taxon>
        <taxon>Triticum</taxon>
    </lineage>
</organism>
<dbReference type="SUPFAM" id="SSF74788">
    <property type="entry name" value="Cullin repeat-like"/>
    <property type="match status" value="1"/>
</dbReference>
<dbReference type="InterPro" id="IPR004140">
    <property type="entry name" value="Exo70"/>
</dbReference>
<proteinExistence type="inferred from homology"/>
<comment type="function">
    <text evidence="3">Component of the exocyst complex.</text>
</comment>
<evidence type="ECO:0000256" key="1">
    <source>
        <dbReference type="ARBA" id="ARBA00006756"/>
    </source>
</evidence>
<dbReference type="GO" id="GO:0005546">
    <property type="term" value="F:phosphatidylinositol-4,5-bisphosphate binding"/>
    <property type="evidence" value="ECO:0007669"/>
    <property type="project" value="InterPro"/>
</dbReference>
<evidence type="ECO:0000256" key="3">
    <source>
        <dbReference type="RuleBase" id="RU365026"/>
    </source>
</evidence>
<keyword evidence="3" id="KW-0653">Protein transport</keyword>
<comment type="similarity">
    <text evidence="1 3">Belongs to the EXO70 family.</text>
</comment>
<sequence>MKNVPLAMAASLQSPPTCLAVLTLTSARASCDLLLQAPGEMASQPPGTDDSVADLGLRRLEAADEAVRRWASRGAAVEDSHGVSYSAGLVAAVKDLISLRSGGGLYGRRAEIALQAAMVHLEDDFRQVLTSGTYLHAPSSLQESLHNCIAPFMRSFSFSSIPNLEDLSISSFSTSPSGESRSYGTGYSRGPVCMEKVHMYLIDPEASIYLKEIAELMILAGHAPNMCRDYGETRHHMLMQFLSLLSVQIEQKSYNSPAAATANGACSMQLYEKNQKMWIQALKVFVSTVLPEERDSCAQIFGCDSKVEEDCFARATTRCTGQLLAVGSMMTNVKVYDQQHHKVPLLLQMHEELIKLQRSINVLLSGDAKGVISEQASMLLDKLGEEASSLLMEFLNVCSNPKPCQNIVLDGDIRPLTRHVMGFVEQLAECSDTVNLILLPIVEEEEEEEGAEITKSPWERYVRILLARLQLKFEENAKSYKDERLRYIFLMNNAMHVLKGLGSSDLSMSMGNDNHQQLVVRVEQYGTAYLRASWTGALSQLSDHAVSDYDVLFRPGFLSHCMRKSIKNFNSAFGEITRVQTTWKVPDPQLRQHLRLIILQQVLTAYRTYLERSGCYLGNNESEYVKYTPDEIENDVLDLFEG</sequence>
<dbReference type="PANTHER" id="PTHR12542">
    <property type="entry name" value="EXOCYST COMPLEX PROTEIN EXO70"/>
    <property type="match status" value="1"/>
</dbReference>
<gene>
    <name evidence="5" type="ORF">TRITD_2Bv1G246290</name>
</gene>
<dbReference type="InterPro" id="IPR016159">
    <property type="entry name" value="Cullin_repeat-like_dom_sf"/>
</dbReference>
<protein>
    <recommendedName>
        <fullName evidence="3">Exocyst subunit Exo70 family protein</fullName>
    </recommendedName>
</protein>
<accession>A0A9R1Q1G3</accession>
<dbReference type="GO" id="GO:0006887">
    <property type="term" value="P:exocytosis"/>
    <property type="evidence" value="ECO:0007669"/>
    <property type="project" value="UniProtKB-KW"/>
</dbReference>